<dbReference type="SUPFAM" id="SSF54695">
    <property type="entry name" value="POZ domain"/>
    <property type="match status" value="1"/>
</dbReference>
<keyword evidence="5" id="KW-1133">Transmembrane helix</keyword>
<evidence type="ECO:0000256" key="1">
    <source>
        <dbReference type="ARBA" id="ARBA00022468"/>
    </source>
</evidence>
<dbReference type="SUPFAM" id="SSF111347">
    <property type="entry name" value="Rap/Ran-GAP"/>
    <property type="match status" value="1"/>
</dbReference>
<dbReference type="InterPro" id="IPR011333">
    <property type="entry name" value="SKP1/BTB/POZ_sf"/>
</dbReference>
<reference evidence="7" key="2">
    <citation type="submission" date="2015-02" db="UniProtKB">
        <authorList>
            <consortium name="EnsemblMetazoa"/>
        </authorList>
    </citation>
    <scope>IDENTIFICATION</scope>
</reference>
<keyword evidence="1" id="KW-0343">GTPase activation</keyword>
<dbReference type="GO" id="GO:0005737">
    <property type="term" value="C:cytoplasm"/>
    <property type="evidence" value="ECO:0007669"/>
    <property type="project" value="TreeGrafter"/>
</dbReference>
<proteinExistence type="predicted"/>
<dbReference type="AlphaFoldDB" id="T1JIJ7"/>
<evidence type="ECO:0000313" key="7">
    <source>
        <dbReference type="EnsemblMetazoa" id="SMAR013678-PA"/>
    </source>
</evidence>
<dbReference type="Proteomes" id="UP000014500">
    <property type="component" value="Unassembled WGS sequence"/>
</dbReference>
<dbReference type="HOGENOM" id="CLU_280375_0_0_1"/>
<keyword evidence="3" id="KW-0175">Coiled coil</keyword>
<feature type="compositionally biased region" description="Polar residues" evidence="4">
    <location>
        <begin position="1076"/>
        <end position="1093"/>
    </location>
</feature>
<evidence type="ECO:0000256" key="3">
    <source>
        <dbReference type="ARBA" id="ARBA00023054"/>
    </source>
</evidence>
<dbReference type="GO" id="GO:0051056">
    <property type="term" value="P:regulation of small GTPase mediated signal transduction"/>
    <property type="evidence" value="ECO:0007669"/>
    <property type="project" value="InterPro"/>
</dbReference>
<evidence type="ECO:0000256" key="4">
    <source>
        <dbReference type="SAM" id="MobiDB-lite"/>
    </source>
</evidence>
<feature type="region of interest" description="Disordered" evidence="4">
    <location>
        <begin position="1027"/>
        <end position="1097"/>
    </location>
</feature>
<dbReference type="Pfam" id="PF00651">
    <property type="entry name" value="BTB"/>
    <property type="match status" value="2"/>
</dbReference>
<accession>T1JIJ7</accession>
<dbReference type="GO" id="GO:0005096">
    <property type="term" value="F:GTPase activator activity"/>
    <property type="evidence" value="ECO:0007669"/>
    <property type="project" value="UniProtKB-KW"/>
</dbReference>
<dbReference type="PhylomeDB" id="T1JIJ7"/>
<feature type="compositionally biased region" description="Basic and acidic residues" evidence="4">
    <location>
        <begin position="959"/>
        <end position="974"/>
    </location>
</feature>
<feature type="transmembrane region" description="Helical" evidence="5">
    <location>
        <begin position="33"/>
        <end position="53"/>
    </location>
</feature>
<protein>
    <recommendedName>
        <fullName evidence="6">Rap-GAP domain-containing protein</fullName>
    </recommendedName>
</protein>
<feature type="compositionally biased region" description="Basic and acidic residues" evidence="4">
    <location>
        <begin position="875"/>
        <end position="889"/>
    </location>
</feature>
<sequence length="1121" mass="130245">MHCWKNLIFFPVLYLLKSSKNKSFSQDTFMSGFYMNATVLYSCCLFVFFYRIMVRTVSYCLHGLIPASCLAADRYNREDVVRSLSNEISLHPLLQLGQLPSTSDELLKLDQKALILCVPVFMQIFIKSELKVGVLYVKENQSTEEDVLDNNETTPIFKDFLLLLGDQICLKGFDKYKGGLDTTHDLTGTTSVYSYWRGIEIMFHVSTMLPYDKNDPQKLQRKRHIGNDIVCVVFLEAESTNFSPTCIKSHFLHTFIVVQAKSANTQDFPVSYKVSVVTRDEVGAYKPYLYQKSVFIKGPLFREWLLTKIVNGERASYSAPKFARMQDRTRSQLLEDIVTNLQNHAETGQMPKPYRRGSWRPIGHMRPSSPLLDSMRDLFEGYDQLAKDFTRSFKDTNAFCDIVFNVGQGKDKVKVYAIRAILAVRSRVFQEMLYGITSGMIGTSQSPLEALNRAVTPTYLSKSSNFLQVPEAYEPSRHKTAPSSPMVMRAFSRLTRWDWSGKKQDNHHLTTDYEPSRSEKRESKQDAAVLAPRLSICADIQKVDKNKILQSEFSIIEFDADTFETLLEYLHTGSCPLTCRTIPGLICSAEHFDLPELLQACFHHAKQHLRIDVVCSMLASLENYYWRYTSASELVNMILTYIDSRALLIFEQKDFFELSESMVQMILCRELSITEVEKFNTMLNWAKNKVEVSNVRDSNFEFRCTMERLTRDLKLYNISPNELIKIVLPTKAIRNERILETLMYQANTGMYKVQHSLFQECRTSMQGRRDSSRRDSRPDMRLFGMMSFDHRESLIPIDGGYELNREDTLLEEYTAASIKRQESLDSATPLLKQNLAYKRRSSKPDFWPLLQRQDPKRTGIKYHEKPMIQFQDTTTAKEEKPSSQRRDSRLLSWLSRQDSRLEEASKSGEIKTDARRDSRASLESKLHSWFHRQESRSDSQGEIEFDAKTNEIQSHSKLKRQETRVHDEEGEQSHTKRRESRLFLWKHHSKTTECETETSKQRRDSKLLDSKFHSWFHRSEDDSKELLRSKDDGNFSSRRSSRDQEERFMGCLGRRDSRVEFKNGGESSGEKRRQSRQISRVDSIELPSTSTGRQSRRRDSKLYVWFFKHNKSQDESKNSGC</sequence>
<dbReference type="Gene3D" id="3.40.50.11210">
    <property type="entry name" value="Rap/Ran-GAP"/>
    <property type="match status" value="1"/>
</dbReference>
<keyword evidence="5" id="KW-0472">Membrane</keyword>
<dbReference type="FunFam" id="3.40.50.11210:FF:000002">
    <property type="entry name" value="Signal-induced proliferation-associated 1-like protein 1"/>
    <property type="match status" value="1"/>
</dbReference>
<feature type="region of interest" description="Disordered" evidence="4">
    <location>
        <begin position="857"/>
        <end position="891"/>
    </location>
</feature>
<evidence type="ECO:0000259" key="6">
    <source>
        <dbReference type="PROSITE" id="PS50085"/>
    </source>
</evidence>
<dbReference type="eggNOG" id="KOG3686">
    <property type="taxonomic scope" value="Eukaryota"/>
</dbReference>
<keyword evidence="5" id="KW-0812">Transmembrane</keyword>
<dbReference type="EnsemblMetazoa" id="SMAR013678-RA">
    <property type="protein sequence ID" value="SMAR013678-PA"/>
    <property type="gene ID" value="SMAR013678"/>
</dbReference>
<name>T1JIJ7_STRMM</name>
<feature type="compositionally biased region" description="Basic and acidic residues" evidence="4">
    <location>
        <begin position="857"/>
        <end position="866"/>
    </location>
</feature>
<reference evidence="8" key="1">
    <citation type="submission" date="2011-05" db="EMBL/GenBank/DDBJ databases">
        <authorList>
            <person name="Richards S.R."/>
            <person name="Qu J."/>
            <person name="Jiang H."/>
            <person name="Jhangiani S.N."/>
            <person name="Agravi P."/>
            <person name="Goodspeed R."/>
            <person name="Gross S."/>
            <person name="Mandapat C."/>
            <person name="Jackson L."/>
            <person name="Mathew T."/>
            <person name="Pu L."/>
            <person name="Thornton R."/>
            <person name="Saada N."/>
            <person name="Wilczek-Boney K.B."/>
            <person name="Lee S."/>
            <person name="Kovar C."/>
            <person name="Wu Y."/>
            <person name="Scherer S.E."/>
            <person name="Worley K.C."/>
            <person name="Muzny D.M."/>
            <person name="Gibbs R."/>
        </authorList>
    </citation>
    <scope>NUCLEOTIDE SEQUENCE</scope>
    <source>
        <strain evidence="8">Brora</strain>
    </source>
</reference>
<evidence type="ECO:0000256" key="5">
    <source>
        <dbReference type="SAM" id="Phobius"/>
    </source>
</evidence>
<dbReference type="Pfam" id="PF02145">
    <property type="entry name" value="Rap_GAP"/>
    <property type="match status" value="1"/>
</dbReference>
<dbReference type="STRING" id="126957.T1JIJ7"/>
<dbReference type="PANTHER" id="PTHR15711:SF25">
    <property type="entry name" value="RADISH, ISOFORM I"/>
    <property type="match status" value="1"/>
</dbReference>
<dbReference type="PANTHER" id="PTHR15711">
    <property type="entry name" value="RAP GTPASE-ACTIVATING PROTEIN"/>
    <property type="match status" value="1"/>
</dbReference>
<dbReference type="SMART" id="SM00225">
    <property type="entry name" value="BTB"/>
    <property type="match status" value="1"/>
</dbReference>
<dbReference type="PROSITE" id="PS50085">
    <property type="entry name" value="RAPGAP"/>
    <property type="match status" value="1"/>
</dbReference>
<evidence type="ECO:0000313" key="8">
    <source>
        <dbReference type="Proteomes" id="UP000014500"/>
    </source>
</evidence>
<dbReference type="EMBL" id="JH431622">
    <property type="status" value="NOT_ANNOTATED_CDS"/>
    <property type="molecule type" value="Genomic_DNA"/>
</dbReference>
<keyword evidence="8" id="KW-1185">Reference proteome</keyword>
<keyword evidence="2" id="KW-0597">Phosphoprotein</keyword>
<evidence type="ECO:0000256" key="2">
    <source>
        <dbReference type="ARBA" id="ARBA00022553"/>
    </source>
</evidence>
<feature type="compositionally biased region" description="Basic and acidic residues" evidence="4">
    <location>
        <begin position="1040"/>
        <end position="1072"/>
    </location>
</feature>
<dbReference type="InterPro" id="IPR000331">
    <property type="entry name" value="Rap/Ran_GAP_dom"/>
</dbReference>
<dbReference type="InterPro" id="IPR035974">
    <property type="entry name" value="Rap/Ran-GAP_sf"/>
</dbReference>
<feature type="domain" description="Rap-GAP" evidence="6">
    <location>
        <begin position="118"/>
        <end position="337"/>
    </location>
</feature>
<feature type="region of interest" description="Disordered" evidence="4">
    <location>
        <begin position="948"/>
        <end position="981"/>
    </location>
</feature>
<dbReference type="InterPro" id="IPR000210">
    <property type="entry name" value="BTB/POZ_dom"/>
</dbReference>
<dbReference type="Gene3D" id="3.30.710.10">
    <property type="entry name" value="Potassium Channel Kv1.1, Chain A"/>
    <property type="match status" value="1"/>
</dbReference>
<dbReference type="InterPro" id="IPR050989">
    <property type="entry name" value="Rap1_Ran_GAP"/>
</dbReference>
<organism evidence="7 8">
    <name type="scientific">Strigamia maritima</name>
    <name type="common">European centipede</name>
    <name type="synonym">Geophilus maritimus</name>
    <dbReference type="NCBI Taxonomy" id="126957"/>
    <lineage>
        <taxon>Eukaryota</taxon>
        <taxon>Metazoa</taxon>
        <taxon>Ecdysozoa</taxon>
        <taxon>Arthropoda</taxon>
        <taxon>Myriapoda</taxon>
        <taxon>Chilopoda</taxon>
        <taxon>Pleurostigmophora</taxon>
        <taxon>Geophilomorpha</taxon>
        <taxon>Linotaeniidae</taxon>
        <taxon>Strigamia</taxon>
    </lineage>
</organism>